<reference evidence="3 4" key="1">
    <citation type="submission" date="2017-02" db="EMBL/GenBank/DDBJ databases">
        <title>Draft genome of Saccharomonospora sp. 154.</title>
        <authorList>
            <person name="Alonso-Carmona G.S."/>
            <person name="De La Haba R."/>
            <person name="Vera-Gargallo B."/>
            <person name="Sandoval-Trujillo A.H."/>
            <person name="Ramirez-Duran N."/>
            <person name="Ventosa A."/>
        </authorList>
    </citation>
    <scope>NUCLEOTIDE SEQUENCE [LARGE SCALE GENOMIC DNA]</scope>
    <source>
        <strain evidence="3 4">LRS4.154</strain>
    </source>
</reference>
<dbReference type="Gene3D" id="3.40.50.150">
    <property type="entry name" value="Vaccinia Virus protein VP39"/>
    <property type="match status" value="1"/>
</dbReference>
<evidence type="ECO:0000259" key="2">
    <source>
        <dbReference type="Pfam" id="PF08241"/>
    </source>
</evidence>
<keyword evidence="3" id="KW-0489">Methyltransferase</keyword>
<dbReference type="GO" id="GO:0008757">
    <property type="term" value="F:S-adenosylmethionine-dependent methyltransferase activity"/>
    <property type="evidence" value="ECO:0007669"/>
    <property type="project" value="InterPro"/>
</dbReference>
<dbReference type="RefSeq" id="WP_081191880.1">
    <property type="nucleotide sequence ID" value="NZ_MWIH01000005.1"/>
</dbReference>
<feature type="domain" description="Methyltransferase type 11" evidence="2">
    <location>
        <begin position="23"/>
        <end position="120"/>
    </location>
</feature>
<dbReference type="CDD" id="cd02440">
    <property type="entry name" value="AdoMet_MTases"/>
    <property type="match status" value="1"/>
</dbReference>
<dbReference type="STRING" id="1962155.B1813_12280"/>
<dbReference type="GO" id="GO:0032259">
    <property type="term" value="P:methylation"/>
    <property type="evidence" value="ECO:0007669"/>
    <property type="project" value="UniProtKB-KW"/>
</dbReference>
<proteinExistence type="predicted"/>
<dbReference type="Proteomes" id="UP000192591">
    <property type="component" value="Unassembled WGS sequence"/>
</dbReference>
<keyword evidence="4" id="KW-1185">Reference proteome</keyword>
<protein>
    <submittedName>
        <fullName evidence="3">SAM-dependent methyltransferase</fullName>
    </submittedName>
</protein>
<evidence type="ECO:0000256" key="1">
    <source>
        <dbReference type="ARBA" id="ARBA00022679"/>
    </source>
</evidence>
<dbReference type="PANTHER" id="PTHR44068">
    <property type="entry name" value="ZGC:194242"/>
    <property type="match status" value="1"/>
</dbReference>
<evidence type="ECO:0000313" key="3">
    <source>
        <dbReference type="EMBL" id="OQO92895.1"/>
    </source>
</evidence>
<dbReference type="EMBL" id="MWIH01000005">
    <property type="protein sequence ID" value="OQO92895.1"/>
    <property type="molecule type" value="Genomic_DNA"/>
</dbReference>
<dbReference type="InterPro" id="IPR029063">
    <property type="entry name" value="SAM-dependent_MTases_sf"/>
</dbReference>
<sequence>MSEGHAVHTGFVVPLLRPGMRVLDVGCRGAVTTASLGTATHPVHVLGLGGDPEQLRRARRANERAAVSTTSFASSRARALAVRSESVDVVYAHGVLDREPEPMVVLAEFLRVLRPGGLLALSTPDWSRTRVKPKTANVDAALRGWNLVRRREGGDPAAGRHVEDWVRRAGFRDIRSRPRFHSGNDYRGLALTIENELAGALRDAENGMDPQLASAARSAWMWVRGGQGEVSECWVETIAAR</sequence>
<comment type="caution">
    <text evidence="3">The sequence shown here is derived from an EMBL/GenBank/DDBJ whole genome shotgun (WGS) entry which is preliminary data.</text>
</comment>
<dbReference type="InterPro" id="IPR013216">
    <property type="entry name" value="Methyltransf_11"/>
</dbReference>
<gene>
    <name evidence="3" type="ORF">B1813_12280</name>
</gene>
<dbReference type="PANTHER" id="PTHR44068:SF11">
    <property type="entry name" value="GERANYL DIPHOSPHATE 2-C-METHYLTRANSFERASE"/>
    <property type="match status" value="1"/>
</dbReference>
<accession>A0A1V9A6Y5</accession>
<dbReference type="Pfam" id="PF08241">
    <property type="entry name" value="Methyltransf_11"/>
    <property type="match status" value="1"/>
</dbReference>
<keyword evidence="1 3" id="KW-0808">Transferase</keyword>
<evidence type="ECO:0000313" key="4">
    <source>
        <dbReference type="Proteomes" id="UP000192591"/>
    </source>
</evidence>
<dbReference type="SUPFAM" id="SSF53335">
    <property type="entry name" value="S-adenosyl-L-methionine-dependent methyltransferases"/>
    <property type="match status" value="1"/>
</dbReference>
<dbReference type="InterPro" id="IPR050447">
    <property type="entry name" value="Erg6_SMT_methyltransf"/>
</dbReference>
<name>A0A1V9A6Y5_SACPI</name>
<organism evidence="3 4">
    <name type="scientific">Saccharomonospora piscinae</name>
    <dbReference type="NCBI Taxonomy" id="687388"/>
    <lineage>
        <taxon>Bacteria</taxon>
        <taxon>Bacillati</taxon>
        <taxon>Actinomycetota</taxon>
        <taxon>Actinomycetes</taxon>
        <taxon>Pseudonocardiales</taxon>
        <taxon>Pseudonocardiaceae</taxon>
        <taxon>Saccharomonospora</taxon>
    </lineage>
</organism>
<dbReference type="AlphaFoldDB" id="A0A1V9A6Y5"/>